<reference evidence="1" key="1">
    <citation type="submission" date="2019-10" db="EMBL/GenBank/DDBJ databases">
        <title>Conservation and host-specific expression of non-tandemly repeated heterogenous ribosome RNA gene in arbuscular mycorrhizal fungi.</title>
        <authorList>
            <person name="Maeda T."/>
            <person name="Kobayashi Y."/>
            <person name="Nakagawa T."/>
            <person name="Ezawa T."/>
            <person name="Yamaguchi K."/>
            <person name="Bino T."/>
            <person name="Nishimoto Y."/>
            <person name="Shigenobu S."/>
            <person name="Kawaguchi M."/>
        </authorList>
    </citation>
    <scope>NUCLEOTIDE SEQUENCE</scope>
    <source>
        <strain evidence="1">HR1</strain>
    </source>
</reference>
<organism evidence="1 2">
    <name type="scientific">Rhizophagus clarus</name>
    <dbReference type="NCBI Taxonomy" id="94130"/>
    <lineage>
        <taxon>Eukaryota</taxon>
        <taxon>Fungi</taxon>
        <taxon>Fungi incertae sedis</taxon>
        <taxon>Mucoromycota</taxon>
        <taxon>Glomeromycotina</taxon>
        <taxon>Glomeromycetes</taxon>
        <taxon>Glomerales</taxon>
        <taxon>Glomeraceae</taxon>
        <taxon>Rhizophagus</taxon>
    </lineage>
</organism>
<dbReference type="Proteomes" id="UP000615446">
    <property type="component" value="Unassembled WGS sequence"/>
</dbReference>
<dbReference type="AlphaFoldDB" id="A0A8H3M0Q2"/>
<protein>
    <submittedName>
        <fullName evidence="1">Uncharacterized protein</fullName>
    </submittedName>
</protein>
<evidence type="ECO:0000313" key="1">
    <source>
        <dbReference type="EMBL" id="GES95756.1"/>
    </source>
</evidence>
<evidence type="ECO:0000313" key="2">
    <source>
        <dbReference type="Proteomes" id="UP000615446"/>
    </source>
</evidence>
<name>A0A8H3M0Q2_9GLOM</name>
<dbReference type="EMBL" id="BLAL01000244">
    <property type="protein sequence ID" value="GES95756.1"/>
    <property type="molecule type" value="Genomic_DNA"/>
</dbReference>
<comment type="caution">
    <text evidence="1">The sequence shown here is derived from an EMBL/GenBank/DDBJ whole genome shotgun (WGS) entry which is preliminary data.</text>
</comment>
<proteinExistence type="predicted"/>
<dbReference type="OrthoDB" id="2389627at2759"/>
<sequence length="389" mass="45327">MSLNCHCYRCNIVDYSANAYFSLNNEDEQNLILQICVGILKAIQDEKFSIEISYNGSSLTHKQIHNINQVENCIDREFNQLFRNNKLHRKINKLPIGTWKIEFEWTDNDFLIKRLLKILREWFNPFTNYLQEIDNQKRNKLSADHSNNGKLKQYLLNNLKDYFPGFEYTLAYSWKSYDNNNFHGDFIFASDSGIFIVIKAKWLNVRCGHNVRKSGIFNKKEDRNQVLEYKSKVSEEFSGKFITVLGVTFTDNLDENDVIIKFVDNDGTIAKHFEEIYGFSDLKTIHESHNESKKFLESYDNFEDSPNYQTATSTRQVDDSTGPVVTSALSGIAAIAAAGYMFYQTFIKKSDVKAHARLNRDLHARDRSVKPEKRVEFHRPVWVLVKSLV</sequence>
<accession>A0A8H3M0Q2</accession>
<gene>
    <name evidence="1" type="ORF">RCL2_002241600</name>
</gene>